<dbReference type="InterPro" id="IPR020472">
    <property type="entry name" value="WD40_PAC1"/>
</dbReference>
<feature type="repeat" description="WD" evidence="3">
    <location>
        <begin position="845"/>
        <end position="878"/>
    </location>
</feature>
<dbReference type="InterPro" id="IPR011043">
    <property type="entry name" value="Gal_Oxase/kelch_b-propeller"/>
</dbReference>
<evidence type="ECO:0000313" key="7">
    <source>
        <dbReference type="Proteomes" id="UP000215223"/>
    </source>
</evidence>
<sequence length="1223" mass="131861">MPRRERPLGPGEDVVVEFAADLRLLREQAGGPTYRELSTRAGYSAAALSEAAGGRKLPGLAVTTAYVTACGGDVAAWEERWRAVAAGLAAASEVPDDCVAAELPYLGLAAFQTADAARFFGRERLVAELTGKLSERRLVGVFGASGSGKSSVLRAGLAAVSERPVVLRTPGAHPLEEDLDAEGRLLIVDQFEEVYTLCGDQAEREKFVDALLALAGDEHGTRVVLGVRADFYGHLCRHAGLVEALTDAQVMVGPMTADELRTAIVEPAVRAGCRVEAALVTTLVADATGQPAMLPLVSHALLETWRRRQGITLTSAAYEAAGGILNAIAQTAEAVYTDLEPDRRSVVRQIFLRMTAPGEGTEDTKRRLNRRELDDDPATREVLERLADARLLVLDRDGVEIAHEALIRSWPRLRDWLAEDREGHRLHRQLAEATDLWESLDRDKGSLYRGTRLGLAAEWAAREPDALSTREREFLEAGLDAEAEETTVVRKRTKRLRRLVALLHVLLVLAAVAIVYAVDAENTATDQRNVALARKAVVDAKTLRESNPALSTQLSLAAYRLAPIQETHDGLLASMAAPFATRMTFDPGDVTVVLSGQLMITSDSYRSTRVWSIADSRRPALLSTLPGSGEVRGPLAFSRDGHALATVTRDHRVRLWDLTEPRRPVRKADVTGHQDTLLSTDFSPDGRVLVTGSVDRTVRLTDVADLGAPKPLGGIPAERLERAVFSPDGKLLAVTNTNWTAELWDVTTPSAPRRRSVLSGHQDLQLTPSWSPDGKRLLTTSWDRTAKLWDVADPAVPRPLTTLTTPAVVWAAGFSPSGRLVVTAGDDQSVRLWDVTGPAKELPPLSGHTNAIWWAAFSPDGKTIVSTSADRTVRLQDVGELALASSAGWNVGLFTEQGRILVTSGDDVRLWAMDDLRAPRQLAKLPGPATVTAVALSPDRRSLALAAHDGAGVGGKFVLQRWDIGDPAAPNLTASTTVLPTYSLAFSPDGKTFASGHDDGPIQLWDVGDPTRFAEPRVLPVGDGTVWSLAFTPDGRTLVSGQGPDSSAVTLWDVADPKRPGLVSTLWPDSGTLFKMALSPDGRTVAAGSSDRNVYLWDITDRAHAVRLAKLGGHPEGVGPLVFGPSGKELAASAFRTVRVWDLADPRNPVESAQLTGFAATVNSLAYRDDGHTLAIGSSGVQLWQTDTARVGEEICRLATPRITREEWEKYFPGLEYAPPCGE</sequence>
<keyword evidence="2" id="KW-0677">Repeat</keyword>
<feature type="domain" description="Novel STAND NTPase 1" evidence="5">
    <location>
        <begin position="104"/>
        <end position="444"/>
    </location>
</feature>
<comment type="caution">
    <text evidence="6">The sequence shown here is derived from an EMBL/GenBank/DDBJ whole genome shotgun (WGS) entry which is preliminary data.</text>
</comment>
<dbReference type="OrthoDB" id="192618at2"/>
<dbReference type="EMBL" id="NMQT01000033">
    <property type="protein sequence ID" value="OXM56930.1"/>
    <property type="molecule type" value="Genomic_DNA"/>
</dbReference>
<dbReference type="InterPro" id="IPR049052">
    <property type="entry name" value="nSTAND1"/>
</dbReference>
<dbReference type="SUPFAM" id="SSF52540">
    <property type="entry name" value="P-loop containing nucleoside triphosphate hydrolases"/>
    <property type="match status" value="1"/>
</dbReference>
<keyword evidence="1 3" id="KW-0853">WD repeat</keyword>
<proteinExistence type="predicted"/>
<feature type="repeat" description="WD" evidence="3">
    <location>
        <begin position="635"/>
        <end position="666"/>
    </location>
</feature>
<dbReference type="Proteomes" id="UP000215223">
    <property type="component" value="Unassembled WGS sequence"/>
</dbReference>
<feature type="repeat" description="WD" evidence="3">
    <location>
        <begin position="1066"/>
        <end position="1107"/>
    </location>
</feature>
<feature type="transmembrane region" description="Helical" evidence="4">
    <location>
        <begin position="499"/>
        <end position="518"/>
    </location>
</feature>
<dbReference type="PROSITE" id="PS50082">
    <property type="entry name" value="WD_REPEATS_2"/>
    <property type="match status" value="7"/>
</dbReference>
<name>A0A229SDK3_9PSEU</name>
<feature type="repeat" description="WD" evidence="3">
    <location>
        <begin position="758"/>
        <end position="791"/>
    </location>
</feature>
<dbReference type="Gene3D" id="2.130.10.10">
    <property type="entry name" value="YVTN repeat-like/Quinoprotein amine dehydrogenase"/>
    <property type="match status" value="4"/>
</dbReference>
<evidence type="ECO:0000256" key="2">
    <source>
        <dbReference type="ARBA" id="ARBA00022737"/>
    </source>
</evidence>
<accession>A0A229SDK3</accession>
<feature type="repeat" description="WD" evidence="3">
    <location>
        <begin position="670"/>
        <end position="703"/>
    </location>
</feature>
<keyword evidence="4" id="KW-0812">Transmembrane</keyword>
<protein>
    <recommendedName>
        <fullName evidence="5">Novel STAND NTPase 1 domain-containing protein</fullName>
    </recommendedName>
</protein>
<dbReference type="Pfam" id="PF00400">
    <property type="entry name" value="WD40"/>
    <property type="match status" value="8"/>
</dbReference>
<dbReference type="Pfam" id="PF20703">
    <property type="entry name" value="nSTAND1"/>
    <property type="match status" value="1"/>
</dbReference>
<dbReference type="RefSeq" id="WP_093933680.1">
    <property type="nucleotide sequence ID" value="NZ_NMQT01000033.1"/>
</dbReference>
<keyword evidence="7" id="KW-1185">Reference proteome</keyword>
<feature type="repeat" description="WD" evidence="3">
    <location>
        <begin position="809"/>
        <end position="835"/>
    </location>
</feature>
<dbReference type="SUPFAM" id="SSF50965">
    <property type="entry name" value="Galactose oxidase, central domain"/>
    <property type="match status" value="1"/>
</dbReference>
<dbReference type="CDD" id="cd00200">
    <property type="entry name" value="WD40"/>
    <property type="match status" value="2"/>
</dbReference>
<keyword evidence="4" id="KW-0472">Membrane</keyword>
<dbReference type="InterPro" id="IPR036322">
    <property type="entry name" value="WD40_repeat_dom_sf"/>
</dbReference>
<dbReference type="PANTHER" id="PTHR19879:SF9">
    <property type="entry name" value="TRANSCRIPTION INITIATION FACTOR TFIID SUBUNIT 5"/>
    <property type="match status" value="1"/>
</dbReference>
<dbReference type="AlphaFoldDB" id="A0A229SDK3"/>
<reference evidence="6 7" key="1">
    <citation type="submission" date="2017-07" db="EMBL/GenBank/DDBJ databases">
        <title>Amycolatopsis thailandensis Genome sequencing and assembly.</title>
        <authorList>
            <person name="Kaur N."/>
            <person name="Mayilraj S."/>
        </authorList>
    </citation>
    <scope>NUCLEOTIDE SEQUENCE [LARGE SCALE GENOMIC DNA]</scope>
    <source>
        <strain evidence="6 7">JCM 16380</strain>
    </source>
</reference>
<dbReference type="InterPro" id="IPR001680">
    <property type="entry name" value="WD40_rpt"/>
</dbReference>
<dbReference type="InterPro" id="IPR011044">
    <property type="entry name" value="Quino_amine_DH_bsu"/>
</dbReference>
<keyword evidence="4" id="KW-1133">Transmembrane helix</keyword>
<dbReference type="InterPro" id="IPR027417">
    <property type="entry name" value="P-loop_NTPase"/>
</dbReference>
<evidence type="ECO:0000256" key="4">
    <source>
        <dbReference type="SAM" id="Phobius"/>
    </source>
</evidence>
<evidence type="ECO:0000256" key="1">
    <source>
        <dbReference type="ARBA" id="ARBA00022574"/>
    </source>
</evidence>
<feature type="repeat" description="WD" evidence="3">
    <location>
        <begin position="983"/>
        <end position="1007"/>
    </location>
</feature>
<dbReference type="SUPFAM" id="SSF50978">
    <property type="entry name" value="WD40 repeat-like"/>
    <property type="match status" value="1"/>
</dbReference>
<dbReference type="SMART" id="SM00320">
    <property type="entry name" value="WD40"/>
    <property type="match status" value="12"/>
</dbReference>
<dbReference type="PROSITE" id="PS00678">
    <property type="entry name" value="WD_REPEATS_1"/>
    <property type="match status" value="4"/>
</dbReference>
<dbReference type="PANTHER" id="PTHR19879">
    <property type="entry name" value="TRANSCRIPTION INITIATION FACTOR TFIID"/>
    <property type="match status" value="1"/>
</dbReference>
<dbReference type="PROSITE" id="PS50294">
    <property type="entry name" value="WD_REPEATS_REGION"/>
    <property type="match status" value="6"/>
</dbReference>
<dbReference type="PRINTS" id="PR00320">
    <property type="entry name" value="GPROTEINBRPT"/>
</dbReference>
<gene>
    <name evidence="6" type="ORF">CFP71_10660</name>
</gene>
<evidence type="ECO:0000313" key="6">
    <source>
        <dbReference type="EMBL" id="OXM56930.1"/>
    </source>
</evidence>
<dbReference type="InterPro" id="IPR019775">
    <property type="entry name" value="WD40_repeat_CS"/>
</dbReference>
<dbReference type="SUPFAM" id="SSF50969">
    <property type="entry name" value="YVTN repeat-like/Quinoprotein amine dehydrogenase"/>
    <property type="match status" value="1"/>
</dbReference>
<evidence type="ECO:0000259" key="5">
    <source>
        <dbReference type="Pfam" id="PF20703"/>
    </source>
</evidence>
<evidence type="ECO:0000256" key="3">
    <source>
        <dbReference type="PROSITE-ProRule" id="PRU00221"/>
    </source>
</evidence>
<dbReference type="InterPro" id="IPR015943">
    <property type="entry name" value="WD40/YVTN_repeat-like_dom_sf"/>
</dbReference>
<dbReference type="Gene3D" id="3.40.50.300">
    <property type="entry name" value="P-loop containing nucleotide triphosphate hydrolases"/>
    <property type="match status" value="1"/>
</dbReference>
<organism evidence="6 7">
    <name type="scientific">Amycolatopsis thailandensis</name>
    <dbReference type="NCBI Taxonomy" id="589330"/>
    <lineage>
        <taxon>Bacteria</taxon>
        <taxon>Bacillati</taxon>
        <taxon>Actinomycetota</taxon>
        <taxon>Actinomycetes</taxon>
        <taxon>Pseudonocardiales</taxon>
        <taxon>Pseudonocardiaceae</taxon>
        <taxon>Amycolatopsis</taxon>
    </lineage>
</organism>